<keyword evidence="1" id="KW-1133">Transmembrane helix</keyword>
<evidence type="ECO:0000256" key="1">
    <source>
        <dbReference type="SAM" id="Phobius"/>
    </source>
</evidence>
<protein>
    <submittedName>
        <fullName evidence="2">Uncharacterized protein</fullName>
    </submittedName>
</protein>
<accession>A0A8C7IWU2</accession>
<dbReference type="Ensembl" id="ENSOKIT00005082997.1">
    <property type="protein sequence ID" value="ENSOKIP00005077855.1"/>
    <property type="gene ID" value="ENSOKIG00005033709.1"/>
</dbReference>
<evidence type="ECO:0000313" key="2">
    <source>
        <dbReference type="Ensembl" id="ENSOKIP00005077855.1"/>
    </source>
</evidence>
<evidence type="ECO:0000313" key="3">
    <source>
        <dbReference type="Proteomes" id="UP000694557"/>
    </source>
</evidence>
<reference evidence="2" key="2">
    <citation type="submission" date="2025-09" db="UniProtKB">
        <authorList>
            <consortium name="Ensembl"/>
        </authorList>
    </citation>
    <scope>IDENTIFICATION</scope>
</reference>
<proteinExistence type="predicted"/>
<dbReference type="AlphaFoldDB" id="A0A8C7IWU2"/>
<keyword evidence="1" id="KW-0812">Transmembrane</keyword>
<sequence>MKRGWKIYAAHHPIQMPVEMASLKCQPSSINQETIMLRRWGGFYGVYSWTGLGFSMFGLLTLSLHGLRPRGN</sequence>
<feature type="transmembrane region" description="Helical" evidence="1">
    <location>
        <begin position="46"/>
        <end position="67"/>
    </location>
</feature>
<organism evidence="2 3">
    <name type="scientific">Oncorhynchus kisutch</name>
    <name type="common">Coho salmon</name>
    <name type="synonym">Salmo kisutch</name>
    <dbReference type="NCBI Taxonomy" id="8019"/>
    <lineage>
        <taxon>Eukaryota</taxon>
        <taxon>Metazoa</taxon>
        <taxon>Chordata</taxon>
        <taxon>Craniata</taxon>
        <taxon>Vertebrata</taxon>
        <taxon>Euteleostomi</taxon>
        <taxon>Actinopterygii</taxon>
        <taxon>Neopterygii</taxon>
        <taxon>Teleostei</taxon>
        <taxon>Protacanthopterygii</taxon>
        <taxon>Salmoniformes</taxon>
        <taxon>Salmonidae</taxon>
        <taxon>Salmoninae</taxon>
        <taxon>Oncorhynchus</taxon>
    </lineage>
</organism>
<keyword evidence="1" id="KW-0472">Membrane</keyword>
<dbReference type="Proteomes" id="UP000694557">
    <property type="component" value="Unassembled WGS sequence"/>
</dbReference>
<dbReference type="GeneTree" id="ENSGT00940000177198"/>
<keyword evidence="3" id="KW-1185">Reference proteome</keyword>
<reference evidence="2" key="1">
    <citation type="submission" date="2025-08" db="UniProtKB">
        <authorList>
            <consortium name="Ensembl"/>
        </authorList>
    </citation>
    <scope>IDENTIFICATION</scope>
</reference>
<name>A0A8C7IWU2_ONCKI</name>